<dbReference type="SUPFAM" id="SSF48452">
    <property type="entry name" value="TPR-like"/>
    <property type="match status" value="1"/>
</dbReference>
<name>A0A485KKQ5_9STRA</name>
<evidence type="ECO:0000256" key="1">
    <source>
        <dbReference type="SAM" id="MobiDB-lite"/>
    </source>
</evidence>
<feature type="region of interest" description="Disordered" evidence="1">
    <location>
        <begin position="1"/>
        <end position="21"/>
    </location>
</feature>
<proteinExistence type="predicted"/>
<dbReference type="Gene3D" id="1.25.40.10">
    <property type="entry name" value="Tetratricopeptide repeat domain"/>
    <property type="match status" value="1"/>
</dbReference>
<reference evidence="2" key="2">
    <citation type="submission" date="2019-06" db="EMBL/GenBank/DDBJ databases">
        <title>Genomics analysis of Aphanomyces spp. identifies a new class of oomycete effector associated with host adaptation.</title>
        <authorList>
            <person name="Gaulin E."/>
        </authorList>
    </citation>
    <scope>NUCLEOTIDE SEQUENCE</scope>
    <source>
        <strain evidence="2">CBS 578.67</strain>
    </source>
</reference>
<keyword evidence="4" id="KW-1185">Reference proteome</keyword>
<dbReference type="Proteomes" id="UP000332933">
    <property type="component" value="Unassembled WGS sequence"/>
</dbReference>
<organism evidence="3 4">
    <name type="scientific">Aphanomyces stellatus</name>
    <dbReference type="NCBI Taxonomy" id="120398"/>
    <lineage>
        <taxon>Eukaryota</taxon>
        <taxon>Sar</taxon>
        <taxon>Stramenopiles</taxon>
        <taxon>Oomycota</taxon>
        <taxon>Saprolegniomycetes</taxon>
        <taxon>Saprolegniales</taxon>
        <taxon>Verrucalvaceae</taxon>
        <taxon>Aphanomyces</taxon>
    </lineage>
</organism>
<accession>A0A485KKQ5</accession>
<dbReference type="AlphaFoldDB" id="A0A485KKQ5"/>
<gene>
    <name evidence="3" type="primary">Aste57867_8587</name>
    <name evidence="2" type="ORF">As57867_008555</name>
    <name evidence="3" type="ORF">ASTE57867_8587</name>
</gene>
<reference evidence="3 4" key="1">
    <citation type="submission" date="2019-03" db="EMBL/GenBank/DDBJ databases">
        <authorList>
            <person name="Gaulin E."/>
            <person name="Dumas B."/>
        </authorList>
    </citation>
    <scope>NUCLEOTIDE SEQUENCE [LARGE SCALE GENOMIC DNA]</scope>
    <source>
        <strain evidence="3">CBS 568.67</strain>
    </source>
</reference>
<dbReference type="PANTHER" id="PTHR46082">
    <property type="entry name" value="ATP/GTP-BINDING PROTEIN-RELATED"/>
    <property type="match status" value="1"/>
</dbReference>
<dbReference type="OrthoDB" id="42563at2759"/>
<dbReference type="EMBL" id="CAADRA010005128">
    <property type="protein sequence ID" value="VFT85473.1"/>
    <property type="molecule type" value="Genomic_DNA"/>
</dbReference>
<dbReference type="Pfam" id="PF13424">
    <property type="entry name" value="TPR_12"/>
    <property type="match status" value="1"/>
</dbReference>
<sequence length="651" mass="74576">MFVTSLSSLGSTIPRGTRQSSSSAKAPICEVRDLVCQPCLLYLFLDVVNGLSEFFEAEGLDSDNVAVWFCMFNNNQHQIANQIKEFSFWVDSFQTALRAIGNVVMVLSPWNNPTTLTRTWCVFQIYVAIVTNARFEVTMGKTQKQSFLQDIHDKIPFFDMLGTIKCEASQTAVPSDYDNIRNILKPPNLKFADLDRMVFRVFQELMVRTVQTQIETSVGADKARWHFVMGQLFLAMESLMDAQTSFEAAVAIYENQAPIRWKAVMNLGCIAETQGQPKSVWQSLLRQALDNQINYLGCAHVDTLETMFMLGARYNRHDEFALGMPLLVACFETGCRLLGDKNPRLLYVVEAIGSGHLHQNEVDEAEQWLQSGYAHAKDMLGLDNPRTIIFEETLALVHVRRGQYDCAQRIYRNVCNQRCRIYGSDEMGTRRIYSRLGEIHQRLGAYETAEEILLECLDVATKRSELFPQLQFIVAVRLGMLYLAMGDLRRAETHLSQAHQGLVQYDGPKFSEILLALYRLCLLNMESSCLDRMDEIESQLNQAEWFEETWSQFFCNGCYQPICGSIYSCEKCPKFVYLFCRPCVSQVKYAALCTHVPTVAFTPPARYFQEKRLELLAQEQKWRLYKAQYKAYKAYCATFQVPLDEQLEEAV</sequence>
<dbReference type="InterPro" id="IPR011990">
    <property type="entry name" value="TPR-like_helical_dom_sf"/>
</dbReference>
<feature type="compositionally biased region" description="Polar residues" evidence="1">
    <location>
        <begin position="1"/>
        <end position="11"/>
    </location>
</feature>
<dbReference type="PANTHER" id="PTHR46082:SF6">
    <property type="entry name" value="AAA+ ATPASE DOMAIN-CONTAINING PROTEIN-RELATED"/>
    <property type="match status" value="1"/>
</dbReference>
<dbReference type="SMART" id="SM00028">
    <property type="entry name" value="TPR"/>
    <property type="match status" value="3"/>
</dbReference>
<dbReference type="EMBL" id="VJMH01005107">
    <property type="protein sequence ID" value="KAF0700901.1"/>
    <property type="molecule type" value="Genomic_DNA"/>
</dbReference>
<evidence type="ECO:0000313" key="4">
    <source>
        <dbReference type="Proteomes" id="UP000332933"/>
    </source>
</evidence>
<dbReference type="InterPro" id="IPR053137">
    <property type="entry name" value="NLR-like"/>
</dbReference>
<evidence type="ECO:0000313" key="3">
    <source>
        <dbReference type="EMBL" id="VFT85473.1"/>
    </source>
</evidence>
<dbReference type="InterPro" id="IPR019734">
    <property type="entry name" value="TPR_rpt"/>
</dbReference>
<evidence type="ECO:0000313" key="2">
    <source>
        <dbReference type="EMBL" id="KAF0700901.1"/>
    </source>
</evidence>
<protein>
    <submittedName>
        <fullName evidence="3">Aste57867_8587 protein</fullName>
    </submittedName>
</protein>